<dbReference type="GO" id="GO:0003677">
    <property type="term" value="F:DNA binding"/>
    <property type="evidence" value="ECO:0007669"/>
    <property type="project" value="UniProtKB-KW"/>
</dbReference>
<dbReference type="PANTHER" id="PTHR33221">
    <property type="entry name" value="WINGED HELIX-TURN-HELIX TRANSCRIPTIONAL REGULATOR, RRF2 FAMILY"/>
    <property type="match status" value="1"/>
</dbReference>
<reference evidence="2" key="1">
    <citation type="submission" date="2020-05" db="EMBL/GenBank/DDBJ databases">
        <authorList>
            <person name="Chiriac C."/>
            <person name="Salcher M."/>
            <person name="Ghai R."/>
            <person name="Kavagutti S V."/>
        </authorList>
    </citation>
    <scope>NUCLEOTIDE SEQUENCE</scope>
</reference>
<gene>
    <name evidence="2" type="ORF">UFOPK1425_00423</name>
</gene>
<dbReference type="InterPro" id="IPR036390">
    <property type="entry name" value="WH_DNA-bd_sf"/>
</dbReference>
<dbReference type="PANTHER" id="PTHR33221:SF5">
    <property type="entry name" value="HTH-TYPE TRANSCRIPTIONAL REGULATOR ISCR"/>
    <property type="match status" value="1"/>
</dbReference>
<proteinExistence type="predicted"/>
<dbReference type="GO" id="GO:0003700">
    <property type="term" value="F:DNA-binding transcription factor activity"/>
    <property type="evidence" value="ECO:0007669"/>
    <property type="project" value="TreeGrafter"/>
</dbReference>
<dbReference type="InterPro" id="IPR000944">
    <property type="entry name" value="Tscrpt_reg_Rrf2"/>
</dbReference>
<evidence type="ECO:0000313" key="2">
    <source>
        <dbReference type="EMBL" id="CAB4538212.1"/>
    </source>
</evidence>
<keyword evidence="1" id="KW-0238">DNA-binding</keyword>
<dbReference type="PROSITE" id="PS51197">
    <property type="entry name" value="HTH_RRF2_2"/>
    <property type="match status" value="1"/>
</dbReference>
<dbReference type="GO" id="GO:0005829">
    <property type="term" value="C:cytosol"/>
    <property type="evidence" value="ECO:0007669"/>
    <property type="project" value="TreeGrafter"/>
</dbReference>
<dbReference type="InterPro" id="IPR036388">
    <property type="entry name" value="WH-like_DNA-bd_sf"/>
</dbReference>
<dbReference type="Gene3D" id="1.10.10.10">
    <property type="entry name" value="Winged helix-like DNA-binding domain superfamily/Winged helix DNA-binding domain"/>
    <property type="match status" value="1"/>
</dbReference>
<protein>
    <submittedName>
        <fullName evidence="2">Unannotated protein</fullName>
    </submittedName>
</protein>
<name>A0A6J6BGY2_9ZZZZ</name>
<dbReference type="SUPFAM" id="SSF46785">
    <property type="entry name" value="Winged helix' DNA-binding domain"/>
    <property type="match status" value="1"/>
</dbReference>
<sequence>MKIGAKVDYGIQALVEIAVQSEKSKLISAEKISSRHDIPPKFLEGILATLTKAGIISSHRGPDGGYEMSVDPREVSIADVFRILDGPLAAVKGEAPENAKYQGVNKNLTDVWIATRVGLRDILENISIQEVISGKFSPEIKKVLAEKGAWARR</sequence>
<dbReference type="EMBL" id="CAEZSJ010000058">
    <property type="protein sequence ID" value="CAB4538212.1"/>
    <property type="molecule type" value="Genomic_DNA"/>
</dbReference>
<evidence type="ECO:0000256" key="1">
    <source>
        <dbReference type="ARBA" id="ARBA00023125"/>
    </source>
</evidence>
<organism evidence="2">
    <name type="scientific">freshwater metagenome</name>
    <dbReference type="NCBI Taxonomy" id="449393"/>
    <lineage>
        <taxon>unclassified sequences</taxon>
        <taxon>metagenomes</taxon>
        <taxon>ecological metagenomes</taxon>
    </lineage>
</organism>
<dbReference type="Pfam" id="PF02082">
    <property type="entry name" value="Rrf2"/>
    <property type="match status" value="1"/>
</dbReference>
<accession>A0A6J6BGY2</accession>
<dbReference type="NCBIfam" id="TIGR00738">
    <property type="entry name" value="rrf2_super"/>
    <property type="match status" value="1"/>
</dbReference>
<dbReference type="AlphaFoldDB" id="A0A6J6BGY2"/>